<reference evidence="1" key="1">
    <citation type="submission" date="2018-05" db="EMBL/GenBank/DDBJ databases">
        <title>Draft genome of Mucuna pruriens seed.</title>
        <authorList>
            <person name="Nnadi N.E."/>
            <person name="Vos R."/>
            <person name="Hasami M.H."/>
            <person name="Devisetty U.K."/>
            <person name="Aguiy J.C."/>
        </authorList>
    </citation>
    <scope>NUCLEOTIDE SEQUENCE [LARGE SCALE GENOMIC DNA]</scope>
    <source>
        <strain evidence="1">JCA_2017</strain>
    </source>
</reference>
<comment type="caution">
    <text evidence="1">The sequence shown here is derived from an EMBL/GenBank/DDBJ whole genome shotgun (WGS) entry which is preliminary data.</text>
</comment>
<evidence type="ECO:0000313" key="2">
    <source>
        <dbReference type="Proteomes" id="UP000257109"/>
    </source>
</evidence>
<protein>
    <submittedName>
        <fullName evidence="1">Uncharacterized protein</fullName>
    </submittedName>
</protein>
<dbReference type="EMBL" id="QJKJ01001802">
    <property type="protein sequence ID" value="RDY05843.1"/>
    <property type="molecule type" value="Genomic_DNA"/>
</dbReference>
<dbReference type="AlphaFoldDB" id="A0A371HST5"/>
<name>A0A371HST5_MUCPR</name>
<dbReference type="Proteomes" id="UP000257109">
    <property type="component" value="Unassembled WGS sequence"/>
</dbReference>
<gene>
    <name evidence="1" type="ORF">CR513_10269</name>
</gene>
<organism evidence="1 2">
    <name type="scientific">Mucuna pruriens</name>
    <name type="common">Velvet bean</name>
    <name type="synonym">Dolichos pruriens</name>
    <dbReference type="NCBI Taxonomy" id="157652"/>
    <lineage>
        <taxon>Eukaryota</taxon>
        <taxon>Viridiplantae</taxon>
        <taxon>Streptophyta</taxon>
        <taxon>Embryophyta</taxon>
        <taxon>Tracheophyta</taxon>
        <taxon>Spermatophyta</taxon>
        <taxon>Magnoliopsida</taxon>
        <taxon>eudicotyledons</taxon>
        <taxon>Gunneridae</taxon>
        <taxon>Pentapetalae</taxon>
        <taxon>rosids</taxon>
        <taxon>fabids</taxon>
        <taxon>Fabales</taxon>
        <taxon>Fabaceae</taxon>
        <taxon>Papilionoideae</taxon>
        <taxon>50 kb inversion clade</taxon>
        <taxon>NPAAA clade</taxon>
        <taxon>indigoferoid/millettioid clade</taxon>
        <taxon>Phaseoleae</taxon>
        <taxon>Mucuna</taxon>
    </lineage>
</organism>
<accession>A0A371HST5</accession>
<evidence type="ECO:0000313" key="1">
    <source>
        <dbReference type="EMBL" id="RDY05843.1"/>
    </source>
</evidence>
<keyword evidence="2" id="KW-1185">Reference proteome</keyword>
<feature type="non-terminal residue" evidence="1">
    <location>
        <position position="1"/>
    </location>
</feature>
<proteinExistence type="predicted"/>
<sequence>MTVYGIRFWAWEFIMYTEEESLEPSSCAIFLCRMNMEIEFISDIFKGWDIGKIIKLTNGSLDAWNNNGQSDQENKSNHGHVLHGEATTILDQHVHTTTINGLVGGNQELLPQLNDHAVLEYNPQWVLLDNVEMESSRLGTHHVITVSHKAPQDLFSLYVGVLQSLEELWLILGHRVGGHTTFEVVSV</sequence>